<evidence type="ECO:0000313" key="2">
    <source>
        <dbReference type="Proteomes" id="UP000218334"/>
    </source>
</evidence>
<dbReference type="AlphaFoldDB" id="A0A2H3BIF3"/>
<reference evidence="2" key="1">
    <citation type="journal article" date="2017" name="Nat. Ecol. Evol.">
        <title>Genome expansion and lineage-specific genetic innovations in the forest pathogenic fungi Armillaria.</title>
        <authorList>
            <person name="Sipos G."/>
            <person name="Prasanna A.N."/>
            <person name="Walter M.C."/>
            <person name="O'Connor E."/>
            <person name="Balint B."/>
            <person name="Krizsan K."/>
            <person name="Kiss B."/>
            <person name="Hess J."/>
            <person name="Varga T."/>
            <person name="Slot J."/>
            <person name="Riley R."/>
            <person name="Boka B."/>
            <person name="Rigling D."/>
            <person name="Barry K."/>
            <person name="Lee J."/>
            <person name="Mihaltcheva S."/>
            <person name="LaButti K."/>
            <person name="Lipzen A."/>
            <person name="Waldron R."/>
            <person name="Moloney N.M."/>
            <person name="Sperisen C."/>
            <person name="Kredics L."/>
            <person name="Vagvoelgyi C."/>
            <person name="Patrignani A."/>
            <person name="Fitzpatrick D."/>
            <person name="Nagy I."/>
            <person name="Doyle S."/>
            <person name="Anderson J.B."/>
            <person name="Grigoriev I.V."/>
            <person name="Gueldener U."/>
            <person name="Muensterkoetter M."/>
            <person name="Nagy L.G."/>
        </authorList>
    </citation>
    <scope>NUCLEOTIDE SEQUENCE [LARGE SCALE GENOMIC DNA]</scope>
    <source>
        <strain evidence="2">28-4</strain>
    </source>
</reference>
<name>A0A2H3BIF3_9AGAR</name>
<organism evidence="1 2">
    <name type="scientific">Armillaria solidipes</name>
    <dbReference type="NCBI Taxonomy" id="1076256"/>
    <lineage>
        <taxon>Eukaryota</taxon>
        <taxon>Fungi</taxon>
        <taxon>Dikarya</taxon>
        <taxon>Basidiomycota</taxon>
        <taxon>Agaricomycotina</taxon>
        <taxon>Agaricomycetes</taxon>
        <taxon>Agaricomycetidae</taxon>
        <taxon>Agaricales</taxon>
        <taxon>Marasmiineae</taxon>
        <taxon>Physalacriaceae</taxon>
        <taxon>Armillaria</taxon>
    </lineage>
</organism>
<gene>
    <name evidence="1" type="ORF">ARMSODRAFT_163650</name>
</gene>
<dbReference type="EMBL" id="KZ293429">
    <property type="protein sequence ID" value="PBK69450.1"/>
    <property type="molecule type" value="Genomic_DNA"/>
</dbReference>
<protein>
    <submittedName>
        <fullName evidence="1">Uncharacterized protein</fullName>
    </submittedName>
</protein>
<evidence type="ECO:0000313" key="1">
    <source>
        <dbReference type="EMBL" id="PBK69450.1"/>
    </source>
</evidence>
<dbReference type="Proteomes" id="UP000218334">
    <property type="component" value="Unassembled WGS sequence"/>
</dbReference>
<proteinExistence type="predicted"/>
<sequence>MCTVPETIVPKNMMEEPRWLRYEIMGRLNGGDKAYIYPTIASDWVMLTGSQTRPVHKIQIAPPLLHSRSKSHCRRQRSRKSFLAFNCAGFCRTRGGTSLRLVSVATIPLL</sequence>
<keyword evidence="2" id="KW-1185">Reference proteome</keyword>
<accession>A0A2H3BIF3</accession>